<keyword evidence="3" id="KW-1185">Reference proteome</keyword>
<feature type="domain" description="DUF218" evidence="1">
    <location>
        <begin position="34"/>
        <end position="144"/>
    </location>
</feature>
<evidence type="ECO:0000259" key="1">
    <source>
        <dbReference type="Pfam" id="PF02698"/>
    </source>
</evidence>
<dbReference type="Proteomes" id="UP000241167">
    <property type="component" value="Unassembled WGS sequence"/>
</dbReference>
<dbReference type="InterPro" id="IPR003848">
    <property type="entry name" value="DUF218"/>
</dbReference>
<gene>
    <name evidence="2" type="ORF">C7I55_04630</name>
</gene>
<comment type="caution">
    <text evidence="2">The sequence shown here is derived from an EMBL/GenBank/DDBJ whole genome shotgun (WGS) entry which is preliminary data.</text>
</comment>
<protein>
    <recommendedName>
        <fullName evidence="1">DUF218 domain-containing protein</fullName>
    </recommendedName>
</protein>
<evidence type="ECO:0000313" key="3">
    <source>
        <dbReference type="Proteomes" id="UP000241167"/>
    </source>
</evidence>
<proteinExistence type="predicted"/>
<dbReference type="CDD" id="cd06259">
    <property type="entry name" value="YdcF-like"/>
    <property type="match status" value="1"/>
</dbReference>
<dbReference type="EMBL" id="PXYI01000002">
    <property type="protein sequence ID" value="PSJ41594.1"/>
    <property type="molecule type" value="Genomic_DNA"/>
</dbReference>
<dbReference type="RefSeq" id="WP_106511756.1">
    <property type="nucleotide sequence ID" value="NZ_PXYI01000002.1"/>
</dbReference>
<dbReference type="Pfam" id="PF02698">
    <property type="entry name" value="DUF218"/>
    <property type="match status" value="1"/>
</dbReference>
<sequence>MIARILSFLLLVYLLGYAVFAVMLPRPAGDERTDAVVVLTGGANRMERGLDLLKRGRAKRMLVSGVARTVRPAELAVRYPGHDSLFDCCIDLGREAVDTRSNAEEVSRWMAKNKLLSLRLVTTDWHMPRARFELSRRLGGDVDVIGDAVESNPSFRALFTEYNKYLLRRAAVLVGV</sequence>
<dbReference type="OrthoDB" id="9812311at2"/>
<reference evidence="2 3" key="1">
    <citation type="submission" date="2018-03" db="EMBL/GenBank/DDBJ databases">
        <title>The draft genome of Sphingosinicella sp. GL-C-18.</title>
        <authorList>
            <person name="Liu L."/>
            <person name="Li L."/>
            <person name="Liang L."/>
            <person name="Zhang X."/>
            <person name="Wang T."/>
        </authorList>
    </citation>
    <scope>NUCLEOTIDE SEQUENCE [LARGE SCALE GENOMIC DNA]</scope>
    <source>
        <strain evidence="2 3">GL-C-18</strain>
    </source>
</reference>
<evidence type="ECO:0000313" key="2">
    <source>
        <dbReference type="EMBL" id="PSJ41594.1"/>
    </source>
</evidence>
<name>A0A2P7QUF6_9SPHN</name>
<organism evidence="2 3">
    <name type="scientific">Allosphingosinicella deserti</name>
    <dbReference type="NCBI Taxonomy" id="2116704"/>
    <lineage>
        <taxon>Bacteria</taxon>
        <taxon>Pseudomonadati</taxon>
        <taxon>Pseudomonadota</taxon>
        <taxon>Alphaproteobacteria</taxon>
        <taxon>Sphingomonadales</taxon>
        <taxon>Sphingomonadaceae</taxon>
        <taxon>Allosphingosinicella</taxon>
    </lineage>
</organism>
<accession>A0A2P7QUF6</accession>
<dbReference type="AlphaFoldDB" id="A0A2P7QUF6"/>